<dbReference type="EMBL" id="JAJADQ010000007">
    <property type="protein sequence ID" value="MCB2378654.1"/>
    <property type="molecule type" value="Genomic_DNA"/>
</dbReference>
<evidence type="ECO:0000313" key="3">
    <source>
        <dbReference type="Proteomes" id="UP001165297"/>
    </source>
</evidence>
<name>A0ABS8AI35_9BACT</name>
<feature type="signal peptide" evidence="1">
    <location>
        <begin position="1"/>
        <end position="38"/>
    </location>
</feature>
<protein>
    <recommendedName>
        <fullName evidence="4">DUF3575 domain-containing protein</fullName>
    </recommendedName>
</protein>
<evidence type="ECO:0000256" key="1">
    <source>
        <dbReference type="SAM" id="SignalP"/>
    </source>
</evidence>
<organism evidence="2 3">
    <name type="scientific">Hymenobacter nitidus</name>
    <dbReference type="NCBI Taxonomy" id="2880929"/>
    <lineage>
        <taxon>Bacteria</taxon>
        <taxon>Pseudomonadati</taxon>
        <taxon>Bacteroidota</taxon>
        <taxon>Cytophagia</taxon>
        <taxon>Cytophagales</taxon>
        <taxon>Hymenobacteraceae</taxon>
        <taxon>Hymenobacter</taxon>
    </lineage>
</organism>
<keyword evidence="1" id="KW-0732">Signal</keyword>
<proteinExistence type="predicted"/>
<feature type="chain" id="PRO_5046465937" description="DUF3575 domain-containing protein" evidence="1">
    <location>
        <begin position="39"/>
        <end position="239"/>
    </location>
</feature>
<dbReference type="Proteomes" id="UP001165297">
    <property type="component" value="Unassembled WGS sequence"/>
</dbReference>
<dbReference type="RefSeq" id="WP_226186610.1">
    <property type="nucleotide sequence ID" value="NZ_JAJADQ010000007.1"/>
</dbReference>
<evidence type="ECO:0008006" key="4">
    <source>
        <dbReference type="Google" id="ProtNLM"/>
    </source>
</evidence>
<comment type="caution">
    <text evidence="2">The sequence shown here is derived from an EMBL/GenBank/DDBJ whole genome shotgun (WGS) entry which is preliminary data.</text>
</comment>
<evidence type="ECO:0000313" key="2">
    <source>
        <dbReference type="EMBL" id="MCB2378654.1"/>
    </source>
</evidence>
<keyword evidence="3" id="KW-1185">Reference proteome</keyword>
<gene>
    <name evidence="2" type="ORF">LGH70_13720</name>
</gene>
<accession>A0ABS8AI35</accession>
<sequence length="239" mass="25739">MFLRAKIRYSLSAQLRVSRGPAAAFCLGALLAATAAQAQQVPIPAPASAAAPAVTAEQPTYRNAIRFDLGGIVISNLVNGLLNTRPETLVPVLVSYERQLTPRFSVVAEGLLNGGTSDERKAGLGVQGRYYLLPTRNRASLTGLYVAPVLSYRAVGLRGYRQPDTKQRFAGVGTMVGWQLAASRGSRLFLDASLGLMAWQQLGKNKVAGEMPPGYYTPDSYYERTPVTIDGRLGIGFKF</sequence>
<reference evidence="2" key="1">
    <citation type="submission" date="2021-10" db="EMBL/GenBank/DDBJ databases">
        <authorList>
            <person name="Dean J.D."/>
            <person name="Kim M.K."/>
            <person name="Newey C.N."/>
            <person name="Stoker T.S."/>
            <person name="Thompson D.W."/>
            <person name="Grose J.H."/>
        </authorList>
    </citation>
    <scope>NUCLEOTIDE SEQUENCE</scope>
    <source>
        <strain evidence="2">BT635</strain>
    </source>
</reference>